<dbReference type="Proteomes" id="UP000076532">
    <property type="component" value="Unassembled WGS sequence"/>
</dbReference>
<evidence type="ECO:0000313" key="2">
    <source>
        <dbReference type="Proteomes" id="UP000076532"/>
    </source>
</evidence>
<evidence type="ECO:0000313" key="1">
    <source>
        <dbReference type="EMBL" id="KZP02457.1"/>
    </source>
</evidence>
<organism evidence="1 2">
    <name type="scientific">Athelia psychrophila</name>
    <dbReference type="NCBI Taxonomy" id="1759441"/>
    <lineage>
        <taxon>Eukaryota</taxon>
        <taxon>Fungi</taxon>
        <taxon>Dikarya</taxon>
        <taxon>Basidiomycota</taxon>
        <taxon>Agaricomycotina</taxon>
        <taxon>Agaricomycetes</taxon>
        <taxon>Agaricomycetidae</taxon>
        <taxon>Atheliales</taxon>
        <taxon>Atheliaceae</taxon>
        <taxon>Athelia</taxon>
    </lineage>
</organism>
<protein>
    <submittedName>
        <fullName evidence="1">Uncharacterized protein</fullName>
    </submittedName>
</protein>
<accession>A0A167T183</accession>
<gene>
    <name evidence="1" type="ORF">FIBSPDRAFT_880327</name>
</gene>
<sequence length="101" mass="10495">MFKPRVGGLGVQGRQDAEEVAAISNPWSESEPGLLAMQPAAAPRWPLPAWVQSASDAKKHTLTLASIATHVAAPLTGKGIRLHSACDGGAARRESGAEVET</sequence>
<keyword evidence="2" id="KW-1185">Reference proteome</keyword>
<proteinExistence type="predicted"/>
<dbReference type="AlphaFoldDB" id="A0A167T183"/>
<feature type="non-terminal residue" evidence="1">
    <location>
        <position position="101"/>
    </location>
</feature>
<reference evidence="1 2" key="1">
    <citation type="journal article" date="2016" name="Mol. Biol. Evol.">
        <title>Comparative Genomics of Early-Diverging Mushroom-Forming Fungi Provides Insights into the Origins of Lignocellulose Decay Capabilities.</title>
        <authorList>
            <person name="Nagy L.G."/>
            <person name="Riley R."/>
            <person name="Tritt A."/>
            <person name="Adam C."/>
            <person name="Daum C."/>
            <person name="Floudas D."/>
            <person name="Sun H."/>
            <person name="Yadav J.S."/>
            <person name="Pangilinan J."/>
            <person name="Larsson K.H."/>
            <person name="Matsuura K."/>
            <person name="Barry K."/>
            <person name="Labutti K."/>
            <person name="Kuo R."/>
            <person name="Ohm R.A."/>
            <person name="Bhattacharya S.S."/>
            <person name="Shirouzu T."/>
            <person name="Yoshinaga Y."/>
            <person name="Martin F.M."/>
            <person name="Grigoriev I.V."/>
            <person name="Hibbett D.S."/>
        </authorList>
    </citation>
    <scope>NUCLEOTIDE SEQUENCE [LARGE SCALE GENOMIC DNA]</scope>
    <source>
        <strain evidence="1 2">CBS 109695</strain>
    </source>
</reference>
<name>A0A167T183_9AGAM</name>
<dbReference type="EMBL" id="KV418558">
    <property type="protein sequence ID" value="KZP02457.1"/>
    <property type="molecule type" value="Genomic_DNA"/>
</dbReference>